<reference evidence="1" key="1">
    <citation type="submission" date="2018-11" db="EMBL/GenBank/DDBJ databases">
        <title>The sequence and de novo assembly of Larimichthys crocea genome using PacBio and Hi-C technologies.</title>
        <authorList>
            <person name="Xu P."/>
            <person name="Chen B."/>
            <person name="Zhou Z."/>
            <person name="Ke Q."/>
            <person name="Wu Y."/>
            <person name="Bai H."/>
            <person name="Pu F."/>
        </authorList>
    </citation>
    <scope>NUCLEOTIDE SEQUENCE</scope>
    <source>
        <tissue evidence="1">Muscle</tissue>
    </source>
</reference>
<organism evidence="1 2">
    <name type="scientific">Larimichthys crocea</name>
    <name type="common">Large yellow croaker</name>
    <name type="synonym">Pseudosciaena crocea</name>
    <dbReference type="NCBI Taxonomy" id="215358"/>
    <lineage>
        <taxon>Eukaryota</taxon>
        <taxon>Metazoa</taxon>
        <taxon>Chordata</taxon>
        <taxon>Craniata</taxon>
        <taxon>Vertebrata</taxon>
        <taxon>Euteleostomi</taxon>
        <taxon>Actinopterygii</taxon>
        <taxon>Neopterygii</taxon>
        <taxon>Teleostei</taxon>
        <taxon>Neoteleostei</taxon>
        <taxon>Acanthomorphata</taxon>
        <taxon>Eupercaria</taxon>
        <taxon>Sciaenidae</taxon>
        <taxon>Larimichthys</taxon>
    </lineage>
</organism>
<comment type="caution">
    <text evidence="1">The sequence shown here is derived from an EMBL/GenBank/DDBJ whole genome shotgun (WGS) entry which is preliminary data.</text>
</comment>
<evidence type="ECO:0000313" key="1">
    <source>
        <dbReference type="EMBL" id="TMS03877.1"/>
    </source>
</evidence>
<sequence>MASVAQHDSSVMKSLRREGGGHTRTVSGFPFLGWDSGKRQKKLLLINNISKLPSAGSSDIQSTTTAMSQSGEKGKFPDATGYVGFANLPNQVHRKSVKKGFEFTLMVVGESGLGKSTLINSLFLTDLYPERYIPGAAEKIERTVQIEASTVEIEERGVKLRLTVVDTPGYGDAINSQDCFKTIIQYIDNQFERYLHDESGLNRRHIVDNRVHCCFYFISPFGHGLKPLDVEFMKAIHSKVNIVPVIAKADTLTLKERDRLKRRILDEIAEHGIKIYQLPDADSDEDEEFKEQTRVLKASIPFAVIGSNQLIEVKGKKIRGRLYPWGVVEVENPEHNDFLKLRTMLVTHMQDLQEVTQDLHYENFRSERLKRAGRAVDEEVMDKDQILLQKEAELRRMQEMIAQMQAQMKMKSDD</sequence>
<accession>A0ACD3Q9D5</accession>
<dbReference type="Proteomes" id="UP000793456">
    <property type="component" value="Chromosome XXII"/>
</dbReference>
<keyword evidence="2" id="KW-1185">Reference proteome</keyword>
<dbReference type="EMBL" id="CM011695">
    <property type="protein sequence ID" value="TMS03877.1"/>
    <property type="molecule type" value="Genomic_DNA"/>
</dbReference>
<name>A0ACD3Q9D5_LARCR</name>
<protein>
    <submittedName>
        <fullName evidence="1">Uncharacterized protein</fullName>
    </submittedName>
</protein>
<proteinExistence type="predicted"/>
<evidence type="ECO:0000313" key="2">
    <source>
        <dbReference type="Proteomes" id="UP000793456"/>
    </source>
</evidence>
<gene>
    <name evidence="1" type="ORF">E3U43_000766</name>
</gene>